<gene>
    <name evidence="2" type="ORF">TRFO_08870</name>
</gene>
<evidence type="ECO:0000313" key="2">
    <source>
        <dbReference type="EMBL" id="OHS98575.1"/>
    </source>
</evidence>
<name>A0A1J4JJQ0_9EUKA</name>
<dbReference type="GeneID" id="94829249"/>
<organism evidence="2 3">
    <name type="scientific">Tritrichomonas foetus</name>
    <dbReference type="NCBI Taxonomy" id="1144522"/>
    <lineage>
        <taxon>Eukaryota</taxon>
        <taxon>Metamonada</taxon>
        <taxon>Parabasalia</taxon>
        <taxon>Tritrichomonadida</taxon>
        <taxon>Tritrichomonadidae</taxon>
        <taxon>Tritrichomonas</taxon>
    </lineage>
</organism>
<protein>
    <recommendedName>
        <fullName evidence="1">UBX domain-containing protein</fullName>
    </recommendedName>
</protein>
<accession>A0A1J4JJQ0</accession>
<keyword evidence="3" id="KW-1185">Reference proteome</keyword>
<dbReference type="VEuPathDB" id="TrichDB:TRFO_08870"/>
<evidence type="ECO:0000259" key="1">
    <source>
        <dbReference type="Pfam" id="PF00789"/>
    </source>
</evidence>
<feature type="domain" description="UBX" evidence="1">
    <location>
        <begin position="66"/>
        <end position="107"/>
    </location>
</feature>
<proteinExistence type="predicted"/>
<dbReference type="Proteomes" id="UP000179807">
    <property type="component" value="Unassembled WGS sequence"/>
</dbReference>
<dbReference type="SUPFAM" id="SSF54236">
    <property type="entry name" value="Ubiquitin-like"/>
    <property type="match status" value="1"/>
</dbReference>
<evidence type="ECO:0000313" key="3">
    <source>
        <dbReference type="Proteomes" id="UP000179807"/>
    </source>
</evidence>
<dbReference type="Gene3D" id="3.10.20.90">
    <property type="entry name" value="Phosphatidylinositol 3-kinase Catalytic Subunit, Chain A, domain 1"/>
    <property type="match status" value="1"/>
</dbReference>
<dbReference type="InterPro" id="IPR029071">
    <property type="entry name" value="Ubiquitin-like_domsf"/>
</dbReference>
<dbReference type="AlphaFoldDB" id="A0A1J4JJQ0"/>
<reference evidence="2" key="1">
    <citation type="submission" date="2016-10" db="EMBL/GenBank/DDBJ databases">
        <authorList>
            <person name="Benchimol M."/>
            <person name="Almeida L.G."/>
            <person name="Vasconcelos A.T."/>
            <person name="Perreira-Neves A."/>
            <person name="Rosa I.A."/>
            <person name="Tasca T."/>
            <person name="Bogo M.R."/>
            <person name="de Souza W."/>
        </authorList>
    </citation>
    <scope>NUCLEOTIDE SEQUENCE [LARGE SCALE GENOMIC DNA]</scope>
    <source>
        <strain evidence="2">K</strain>
    </source>
</reference>
<dbReference type="EMBL" id="MLAK01001049">
    <property type="protein sequence ID" value="OHS98575.1"/>
    <property type="molecule type" value="Genomic_DNA"/>
</dbReference>
<comment type="caution">
    <text evidence="2">The sequence shown here is derived from an EMBL/GenBank/DDBJ whole genome shotgun (WGS) entry which is preliminary data.</text>
</comment>
<dbReference type="Pfam" id="PF00789">
    <property type="entry name" value="UBX"/>
    <property type="match status" value="1"/>
</dbReference>
<sequence length="157" mass="18430">MTINIHSKAGMAKLVRRYGEINEMNPDETYFKNIFCNLSSTPNENDKKCQPFADGTNFLNDVVSFISIELFDGTRIYHWFSPDATLNDLYLFITSNLSDKNNNFILVDKDIKDKKHFIRFDECSKSKNLREFLVPINQKSTRNRFSFLMKKQLFNFG</sequence>
<dbReference type="InterPro" id="IPR001012">
    <property type="entry name" value="UBX_dom"/>
</dbReference>
<dbReference type="RefSeq" id="XP_068351712.1">
    <property type="nucleotide sequence ID" value="XM_068494545.1"/>
</dbReference>